<organism evidence="1">
    <name type="scientific">Dyadobacter sp. 676</name>
    <dbReference type="NCBI Taxonomy" id="3088362"/>
    <lineage>
        <taxon>Bacteria</taxon>
        <taxon>Pseudomonadati</taxon>
        <taxon>Bacteroidota</taxon>
        <taxon>Cytophagia</taxon>
        <taxon>Cytophagales</taxon>
        <taxon>Spirosomataceae</taxon>
        <taxon>Dyadobacter</taxon>
    </lineage>
</organism>
<sequence length="65" mass="7581">MDFLSKSDLIGQYNVSTHKSFERLIGARGKKVLDWKPGKQRFTPKQVRALHKLIGEPLTKEEKYH</sequence>
<dbReference type="AlphaFoldDB" id="A0AAU8FJU9"/>
<accession>A0AAU8FJU9</accession>
<proteinExistence type="predicted"/>
<evidence type="ECO:0008006" key="2">
    <source>
        <dbReference type="Google" id="ProtNLM"/>
    </source>
</evidence>
<protein>
    <recommendedName>
        <fullName evidence="2">DUF4248 domain-containing protein</fullName>
    </recommendedName>
</protein>
<dbReference type="RefSeq" id="WP_353720189.1">
    <property type="nucleotide sequence ID" value="NZ_CP159289.1"/>
</dbReference>
<reference evidence="1" key="1">
    <citation type="submission" date="2024-06" db="EMBL/GenBank/DDBJ databases">
        <title>Sequencing and assembly of the genome of Dyadobacter sp. strain 676, a symbiont of Cyamopsis tetragonoloba.</title>
        <authorList>
            <person name="Guro P."/>
            <person name="Sazanova A."/>
            <person name="Kuznetsova I."/>
            <person name="Belimov A."/>
            <person name="Safronova V."/>
        </authorList>
    </citation>
    <scope>NUCLEOTIDE SEQUENCE</scope>
    <source>
        <strain evidence="1">676</strain>
    </source>
</reference>
<gene>
    <name evidence="1" type="ORF">ABV298_00165</name>
</gene>
<evidence type="ECO:0000313" key="1">
    <source>
        <dbReference type="EMBL" id="XCH24882.1"/>
    </source>
</evidence>
<name>A0AAU8FJU9_9BACT</name>
<dbReference type="EMBL" id="CP159289">
    <property type="protein sequence ID" value="XCH24882.1"/>
    <property type="molecule type" value="Genomic_DNA"/>
</dbReference>